<feature type="compositionally biased region" description="Low complexity" evidence="6">
    <location>
        <begin position="514"/>
        <end position="527"/>
    </location>
</feature>
<dbReference type="GO" id="GO:0006914">
    <property type="term" value="P:autophagy"/>
    <property type="evidence" value="ECO:0007669"/>
    <property type="project" value="TreeGrafter"/>
</dbReference>
<dbReference type="Gene3D" id="1.25.40.10">
    <property type="entry name" value="Tetratricopeptide repeat domain"/>
    <property type="match status" value="1"/>
</dbReference>
<dbReference type="Pfam" id="PF10366">
    <property type="entry name" value="Vps39_1"/>
    <property type="match status" value="1"/>
</dbReference>
<dbReference type="STRING" id="595528.A0A0D2VFI6"/>
<dbReference type="RefSeq" id="XP_004365022.1">
    <property type="nucleotide sequence ID" value="XM_004364965.2"/>
</dbReference>
<dbReference type="OrthoDB" id="10258882at2759"/>
<evidence type="ECO:0000256" key="1">
    <source>
        <dbReference type="ARBA" id="ARBA00004496"/>
    </source>
</evidence>
<proteinExistence type="predicted"/>
<dbReference type="InterPro" id="IPR000547">
    <property type="entry name" value="Clathrin_H-chain/VPS_repeat"/>
</dbReference>
<dbReference type="InterPro" id="IPR032914">
    <property type="entry name" value="Vam6/VPS39/TRAP1"/>
</dbReference>
<dbReference type="InterPro" id="IPR019453">
    <property type="entry name" value="VPS39/TGFA1_Znf"/>
</dbReference>
<dbReference type="PROSITE" id="PS50219">
    <property type="entry name" value="CNH"/>
    <property type="match status" value="1"/>
</dbReference>
<evidence type="ECO:0000256" key="4">
    <source>
        <dbReference type="ARBA" id="ARBA00022927"/>
    </source>
</evidence>
<dbReference type="InterPro" id="IPR001180">
    <property type="entry name" value="CNH_dom"/>
</dbReference>
<reference evidence="9" key="1">
    <citation type="submission" date="2011-02" db="EMBL/GenBank/DDBJ databases">
        <title>The Genome Sequence of Capsaspora owczarzaki ATCC 30864.</title>
        <authorList>
            <person name="Russ C."/>
            <person name="Cuomo C."/>
            <person name="Burger G."/>
            <person name="Gray M.W."/>
            <person name="Holland P.W.H."/>
            <person name="King N."/>
            <person name="Lang F.B.F."/>
            <person name="Roger A.J."/>
            <person name="Ruiz-Trillo I."/>
            <person name="Young S.K."/>
            <person name="Zeng Q."/>
            <person name="Gargeya S."/>
            <person name="Alvarado L."/>
            <person name="Berlin A."/>
            <person name="Chapman S.B."/>
            <person name="Chen Z."/>
            <person name="Freedman E."/>
            <person name="Gellesch M."/>
            <person name="Goldberg J."/>
            <person name="Griggs A."/>
            <person name="Gujja S."/>
            <person name="Heilman E."/>
            <person name="Heiman D."/>
            <person name="Howarth C."/>
            <person name="Mehta T."/>
            <person name="Neiman D."/>
            <person name="Pearson M."/>
            <person name="Roberts A."/>
            <person name="Saif S."/>
            <person name="Shea T."/>
            <person name="Shenoy N."/>
            <person name="Sisk P."/>
            <person name="Stolte C."/>
            <person name="Sykes S."/>
            <person name="White J."/>
            <person name="Yandava C."/>
            <person name="Haas B."/>
            <person name="Nusbaum C."/>
            <person name="Birren B."/>
        </authorList>
    </citation>
    <scope>NUCLEOTIDE SEQUENCE</scope>
    <source>
        <strain evidence="9">ATCC 30864</strain>
    </source>
</reference>
<comment type="subcellular location">
    <subcellularLocation>
        <location evidence="1">Cytoplasm</location>
    </subcellularLocation>
</comment>
<name>A0A0D2VFI6_CAPO3</name>
<dbReference type="GO" id="GO:0006886">
    <property type="term" value="P:intracellular protein transport"/>
    <property type="evidence" value="ECO:0007669"/>
    <property type="project" value="UniProtKB-UniRule"/>
</dbReference>
<dbReference type="PROSITE" id="PS50236">
    <property type="entry name" value="CHCR"/>
    <property type="match status" value="1"/>
</dbReference>
<dbReference type="PANTHER" id="PTHR12894:SF27">
    <property type="entry name" value="TRANSFORMING GROWTH FACTOR-BETA RECEPTOR-ASSOCIATED PROTEIN 1"/>
    <property type="match status" value="1"/>
</dbReference>
<dbReference type="InterPro" id="IPR019452">
    <property type="entry name" value="VPS39/TGF_beta_rcpt-assoc_1"/>
</dbReference>
<keyword evidence="8" id="KW-0675">Receptor</keyword>
<evidence type="ECO:0000256" key="5">
    <source>
        <dbReference type="PROSITE-ProRule" id="PRU01006"/>
    </source>
</evidence>
<gene>
    <name evidence="8" type="ORF">CAOG_000151</name>
</gene>
<sequence>MSAATAAAVGGTSSVTPFQLVPMIENVIEDRSSKAEITSVELWDNNVYVGTSDGFLLYFVLERGVSPTGKTTYQSRLESKKHLGLGKKAVDKILAVPRHQKLVVVCNGTMIIMHMYNLKVDTSANGTLKNVGLVCHDEASRSRSSLVVARRKSATAKALCLYRLTEELTGDAELPVPELPLAMARFGNAICLAFPRAYSMMHIDQGAMIELFAFDVQVTRPAVKVVGAGEFLLGVTTSLDTLAMFVSEAGTPSRAPLQLSSNPLGVGYNHPYVVSMCDDVVQVHSTIDQLLKQSVPFRSGRTLTDCNGNIVAATHQVIYALDPVPVSSQIQGMLRERRVSEALTLADEALPHDSDDFDGQKRRRALRRIQQQAGFVYLAMQSFEQAEEMFTKSLLDPRELVVLCPWLMPKLSMFRPERPPLHAFQDMKGVVGETPEAMHSAHAFLLKYLESIRDTRLAIGKRDEIDTALLRMYADAAAATLPDTNFISQTVRPGVGLSLESSNGATTKSDVAIGSSSMATSSSGAATEPDSSKAQHRYAKQKLLKRLRDHQSKLQLTPSKVVSPEMSRLIAFVNQPNSCAAEDCEDHLQQRQLYHALALFCAHTGKVRKALDTWLQLDEKRLADPSYGGLGHMIDLLRTTTSVELVRRFGEYVLHQDPREGARIFTERLDLVRASDDASILSPSSSASLPASSSAVAQSVSLGQSAPVQVPLQLAPDDILEFLGKFGRIPVVAYLEFLLQNLSLEEKYHTQLALLYLDDVQEQFKLVKSSQATDDDRQNLSDARGRLAELLETSNYYRVPVLLGRIRDTELYSECAILYGKMDEHEKALSILVHRLQDFKGAERYCAVTQGVGREFRRNLYLTLLKVYMTPVGGGEPLVIPAVDLLNNQGSHFDVAKVMELLPSDWSINLVSQFLQRGIDENLRHARELMIVKNLLRAQYISTRNEQLSLRRGGVLVTESTTCNVCSKLFSHDAAVVRYPNGVVCHLHCCRPNKSECPVTGVFFNRERR</sequence>
<evidence type="ECO:0000313" key="8">
    <source>
        <dbReference type="EMBL" id="KJE88502.1"/>
    </source>
</evidence>
<keyword evidence="2" id="KW-0813">Transport</keyword>
<protein>
    <submittedName>
        <fullName evidence="8">TGF beta receptor associated protein</fullName>
    </submittedName>
</protein>
<keyword evidence="3" id="KW-0963">Cytoplasm</keyword>
<dbReference type="PhylomeDB" id="A0A0D2VFI6"/>
<dbReference type="EMBL" id="KE346360">
    <property type="protein sequence ID" value="KJE88502.1"/>
    <property type="molecule type" value="Genomic_DNA"/>
</dbReference>
<evidence type="ECO:0000256" key="3">
    <source>
        <dbReference type="ARBA" id="ARBA00022490"/>
    </source>
</evidence>
<dbReference type="OMA" id="WVLKKQF"/>
<feature type="repeat" description="CHCR" evidence="5">
    <location>
        <begin position="706"/>
        <end position="873"/>
    </location>
</feature>
<evidence type="ECO:0000256" key="2">
    <source>
        <dbReference type="ARBA" id="ARBA00022448"/>
    </source>
</evidence>
<feature type="region of interest" description="Disordered" evidence="6">
    <location>
        <begin position="506"/>
        <end position="537"/>
    </location>
</feature>
<organism evidence="8 9">
    <name type="scientific">Capsaspora owczarzaki (strain ATCC 30864)</name>
    <dbReference type="NCBI Taxonomy" id="595528"/>
    <lineage>
        <taxon>Eukaryota</taxon>
        <taxon>Filasterea</taxon>
        <taxon>Capsaspora</taxon>
    </lineage>
</organism>
<keyword evidence="4" id="KW-0653">Protein transport</keyword>
<dbReference type="AlphaFoldDB" id="A0A0D2VFI6"/>
<feature type="domain" description="CNH" evidence="7">
    <location>
        <begin position="34"/>
        <end position="310"/>
    </location>
</feature>
<evidence type="ECO:0000259" key="7">
    <source>
        <dbReference type="PROSITE" id="PS50219"/>
    </source>
</evidence>
<dbReference type="InParanoid" id="A0A0D2VFI6"/>
<dbReference type="PANTHER" id="PTHR12894">
    <property type="entry name" value="CNH DOMAIN CONTAINING"/>
    <property type="match status" value="1"/>
</dbReference>
<dbReference type="Pfam" id="PF00780">
    <property type="entry name" value="CNH"/>
    <property type="match status" value="1"/>
</dbReference>
<keyword evidence="9" id="KW-1185">Reference proteome</keyword>
<dbReference type="Pfam" id="PF10367">
    <property type="entry name" value="zf-Vps39_C"/>
    <property type="match status" value="1"/>
</dbReference>
<dbReference type="Proteomes" id="UP000008743">
    <property type="component" value="Unassembled WGS sequence"/>
</dbReference>
<dbReference type="InterPro" id="IPR011990">
    <property type="entry name" value="TPR-like_helical_dom_sf"/>
</dbReference>
<dbReference type="eggNOG" id="KOG2063">
    <property type="taxonomic scope" value="Eukaryota"/>
</dbReference>
<dbReference type="GO" id="GO:0034058">
    <property type="term" value="P:endosomal vesicle fusion"/>
    <property type="evidence" value="ECO:0007669"/>
    <property type="project" value="TreeGrafter"/>
</dbReference>
<evidence type="ECO:0000256" key="6">
    <source>
        <dbReference type="SAM" id="MobiDB-lite"/>
    </source>
</evidence>
<accession>A0A0D2VFI6</accession>
<evidence type="ECO:0000313" key="9">
    <source>
        <dbReference type="Proteomes" id="UP000008743"/>
    </source>
</evidence>
<dbReference type="GO" id="GO:0016020">
    <property type="term" value="C:membrane"/>
    <property type="evidence" value="ECO:0007669"/>
    <property type="project" value="TreeGrafter"/>
</dbReference>
<dbReference type="GO" id="GO:0005737">
    <property type="term" value="C:cytoplasm"/>
    <property type="evidence" value="ECO:0007669"/>
    <property type="project" value="UniProtKB-SubCell"/>
</dbReference>